<gene>
    <name evidence="11" type="primary">cca</name>
    <name evidence="14" type="ORF">GV64_22765</name>
</gene>
<evidence type="ECO:0000259" key="13">
    <source>
        <dbReference type="Pfam" id="PF12627"/>
    </source>
</evidence>
<feature type="binding site" evidence="11">
    <location>
        <position position="11"/>
    </location>
    <ligand>
        <name>ATP</name>
        <dbReference type="ChEBI" id="CHEBI:30616"/>
    </ligand>
</feature>
<dbReference type="HAMAP" id="MF_01262">
    <property type="entry name" value="CCA_bact_type2"/>
    <property type="match status" value="1"/>
</dbReference>
<feature type="binding site" evidence="11">
    <location>
        <position position="23"/>
    </location>
    <ligand>
        <name>Mg(2+)</name>
        <dbReference type="ChEBI" id="CHEBI:18420"/>
    </ligand>
</feature>
<evidence type="ECO:0000256" key="11">
    <source>
        <dbReference type="HAMAP-Rule" id="MF_01262"/>
    </source>
</evidence>
<dbReference type="Pfam" id="PF01743">
    <property type="entry name" value="PolyA_pol"/>
    <property type="match status" value="1"/>
</dbReference>
<dbReference type="GO" id="GO:0005524">
    <property type="term" value="F:ATP binding"/>
    <property type="evidence" value="ECO:0007669"/>
    <property type="project" value="UniProtKB-UniRule"/>
</dbReference>
<keyword evidence="2 11" id="KW-0808">Transferase</keyword>
<feature type="binding site" evidence="11">
    <location>
        <position position="8"/>
    </location>
    <ligand>
        <name>CTP</name>
        <dbReference type="ChEBI" id="CHEBI:37563"/>
    </ligand>
</feature>
<comment type="similarity">
    <text evidence="11">Belongs to the tRNA nucleotidyltransferase/poly(A) polymerase family. Bacterial CCA-adding enzyme type 2 subfamily.</text>
</comment>
<keyword evidence="9 11" id="KW-0460">Magnesium</keyword>
<dbReference type="PANTHER" id="PTHR47545">
    <property type="entry name" value="MULTIFUNCTIONAL CCA PROTEIN"/>
    <property type="match status" value="1"/>
</dbReference>
<evidence type="ECO:0000256" key="7">
    <source>
        <dbReference type="ARBA" id="ARBA00022800"/>
    </source>
</evidence>
<feature type="binding site" evidence="11">
    <location>
        <position position="91"/>
    </location>
    <ligand>
        <name>ATP</name>
        <dbReference type="ChEBI" id="CHEBI:30616"/>
    </ligand>
</feature>
<evidence type="ECO:0000256" key="3">
    <source>
        <dbReference type="ARBA" id="ARBA00022694"/>
    </source>
</evidence>
<dbReference type="EC" id="2.7.7.72" evidence="11"/>
<feature type="binding site" evidence="11">
    <location>
        <position position="137"/>
    </location>
    <ligand>
        <name>ATP</name>
        <dbReference type="ChEBI" id="CHEBI:30616"/>
    </ligand>
</feature>
<evidence type="ECO:0000259" key="12">
    <source>
        <dbReference type="Pfam" id="PF01743"/>
    </source>
</evidence>
<keyword evidence="15" id="KW-1185">Reference proteome</keyword>
<dbReference type="SUPFAM" id="SSF81891">
    <property type="entry name" value="Poly A polymerase C-terminal region-like"/>
    <property type="match status" value="1"/>
</dbReference>
<dbReference type="eggNOG" id="COG0617">
    <property type="taxonomic scope" value="Bacteria"/>
</dbReference>
<proteinExistence type="inferred from homology"/>
<dbReference type="CDD" id="cd05398">
    <property type="entry name" value="NT_ClassII-CCAase"/>
    <property type="match status" value="1"/>
</dbReference>
<keyword evidence="7 11" id="KW-0692">RNA repair</keyword>
<feature type="binding site" evidence="11">
    <location>
        <position position="137"/>
    </location>
    <ligand>
        <name>CTP</name>
        <dbReference type="ChEBI" id="CHEBI:37563"/>
    </ligand>
</feature>
<dbReference type="GO" id="GO:0000287">
    <property type="term" value="F:magnesium ion binding"/>
    <property type="evidence" value="ECO:0007669"/>
    <property type="project" value="UniProtKB-UniRule"/>
</dbReference>
<sequence>MQIYKVGGAVRDKLLGLPVKDNDWVVVGATPEQMKNKGYQPVGRDFPVFLHPETKEEYALARTERKTGHGYAGFSFYTSCDISLEEDLLRRDLTINAMAEDQSGNIIDPYGGQDDLKSRQLRHVSPAFQEDPLRILRVARFAARLAPLGFHVAEETFELMRNMVKSGEASHLVPERVWQETSTALMELTPSVYFETLESCGALQAVLPEFKPFIHSQTLQHLNLAAQANSTALIRFGCLFIPLLPQTEAAKINNILSIQAITSKLRPPAEYADMALLVTEHSDRIISISRSPDAESLMSLFEATDALRRPERFTCLLTILSYSFETIKLGKNQIIELLNDCLAIKARDIISKKIKGKAIGEAVRKNRLQWIESKIHQKK</sequence>
<evidence type="ECO:0000256" key="5">
    <source>
        <dbReference type="ARBA" id="ARBA00022723"/>
    </source>
</evidence>
<name>A0A081KG78_9GAMM</name>
<dbReference type="GO" id="GO:0001680">
    <property type="term" value="P:tRNA 3'-terminal CCA addition"/>
    <property type="evidence" value="ECO:0007669"/>
    <property type="project" value="UniProtKB-UniRule"/>
</dbReference>
<dbReference type="PANTHER" id="PTHR47545:SF1">
    <property type="entry name" value="MULTIFUNCTIONAL CCA PROTEIN"/>
    <property type="match status" value="1"/>
</dbReference>
<feature type="domain" description="tRNA nucleotidyltransferase/poly(A) polymerase RNA and SrmB- binding" evidence="13">
    <location>
        <begin position="149"/>
        <end position="212"/>
    </location>
</feature>
<dbReference type="InterPro" id="IPR012006">
    <property type="entry name" value="CCA_bact"/>
</dbReference>
<evidence type="ECO:0000256" key="10">
    <source>
        <dbReference type="ARBA" id="ARBA00022884"/>
    </source>
</evidence>
<keyword evidence="4 11" id="KW-0548">Nucleotidyltransferase</keyword>
<feature type="binding site" evidence="11">
    <location>
        <position position="21"/>
    </location>
    <ligand>
        <name>Mg(2+)</name>
        <dbReference type="ChEBI" id="CHEBI:18420"/>
    </ligand>
</feature>
<feature type="binding site" evidence="11">
    <location>
        <position position="140"/>
    </location>
    <ligand>
        <name>CTP</name>
        <dbReference type="ChEBI" id="CHEBI:37563"/>
    </ligand>
</feature>
<reference evidence="14 15" key="1">
    <citation type="submission" date="2014-06" db="EMBL/GenBank/DDBJ databases">
        <title>Whole Genome Sequences of Three Symbiotic Endozoicomonas Bacteria.</title>
        <authorList>
            <person name="Neave M.J."/>
            <person name="Apprill A."/>
            <person name="Voolstra C.R."/>
        </authorList>
    </citation>
    <scope>NUCLEOTIDE SEQUENCE [LARGE SCALE GENOMIC DNA]</scope>
    <source>
        <strain evidence="14 15">DSM 22380</strain>
    </source>
</reference>
<keyword evidence="5 11" id="KW-0479">Metal-binding</keyword>
<dbReference type="GO" id="GO:0000049">
    <property type="term" value="F:tRNA binding"/>
    <property type="evidence" value="ECO:0007669"/>
    <property type="project" value="UniProtKB-UniRule"/>
</dbReference>
<comment type="miscellaneous">
    <text evidence="11">A single active site specifically recognizes both ATP and CTP and is responsible for their addition.</text>
</comment>
<dbReference type="GO" id="GO:0160016">
    <property type="term" value="F:CCACCA tRNA nucleotidyltransferase activity"/>
    <property type="evidence" value="ECO:0007669"/>
    <property type="project" value="RHEA"/>
</dbReference>
<evidence type="ECO:0000256" key="9">
    <source>
        <dbReference type="ARBA" id="ARBA00022842"/>
    </source>
</evidence>
<feature type="binding site" evidence="11">
    <location>
        <position position="91"/>
    </location>
    <ligand>
        <name>CTP</name>
        <dbReference type="ChEBI" id="CHEBI:37563"/>
    </ligand>
</feature>
<evidence type="ECO:0000256" key="8">
    <source>
        <dbReference type="ARBA" id="ARBA00022840"/>
    </source>
</evidence>
<dbReference type="PIRSF" id="PIRSF000813">
    <property type="entry name" value="CCA_bact"/>
    <property type="match status" value="1"/>
</dbReference>
<comment type="cofactor">
    <cofactor evidence="1 11">
        <name>Mg(2+)</name>
        <dbReference type="ChEBI" id="CHEBI:18420"/>
    </cofactor>
</comment>
<comment type="catalytic activity">
    <reaction evidence="11">
        <text>a tRNA with a 3' CCA end + 2 CTP + ATP = a tRNA with a 3' CCACCA end + 3 diphosphate</text>
        <dbReference type="Rhea" id="RHEA:76235"/>
        <dbReference type="Rhea" id="RHEA-COMP:10468"/>
        <dbReference type="Rhea" id="RHEA-COMP:18655"/>
        <dbReference type="ChEBI" id="CHEBI:30616"/>
        <dbReference type="ChEBI" id="CHEBI:33019"/>
        <dbReference type="ChEBI" id="CHEBI:37563"/>
        <dbReference type="ChEBI" id="CHEBI:83071"/>
        <dbReference type="ChEBI" id="CHEBI:195187"/>
    </reaction>
</comment>
<dbReference type="STRING" id="305900.GV64_22765"/>
<keyword evidence="10 11" id="KW-0694">RNA-binding</keyword>
<comment type="caution">
    <text evidence="14">The sequence shown here is derived from an EMBL/GenBank/DDBJ whole genome shotgun (WGS) entry which is preliminary data.</text>
</comment>
<dbReference type="Pfam" id="PF12627">
    <property type="entry name" value="PolyA_pol_RNAbd"/>
    <property type="match status" value="1"/>
</dbReference>
<dbReference type="InterPro" id="IPR032828">
    <property type="entry name" value="PolyA_RNA-bd"/>
</dbReference>
<evidence type="ECO:0000256" key="1">
    <source>
        <dbReference type="ARBA" id="ARBA00001946"/>
    </source>
</evidence>
<evidence type="ECO:0000313" key="15">
    <source>
        <dbReference type="Proteomes" id="UP000027997"/>
    </source>
</evidence>
<dbReference type="GO" id="GO:0042245">
    <property type="term" value="P:RNA repair"/>
    <property type="evidence" value="ECO:0007669"/>
    <property type="project" value="UniProtKB-KW"/>
</dbReference>
<dbReference type="InterPro" id="IPR002646">
    <property type="entry name" value="PolA_pol_head_dom"/>
</dbReference>
<dbReference type="AlphaFoldDB" id="A0A081KG78"/>
<feature type="binding site" evidence="11">
    <location>
        <position position="8"/>
    </location>
    <ligand>
        <name>ATP</name>
        <dbReference type="ChEBI" id="CHEBI:30616"/>
    </ligand>
</feature>
<evidence type="ECO:0000256" key="6">
    <source>
        <dbReference type="ARBA" id="ARBA00022741"/>
    </source>
</evidence>
<organism evidence="14 15">
    <name type="scientific">Endozoicomonas elysicola</name>
    <dbReference type="NCBI Taxonomy" id="305900"/>
    <lineage>
        <taxon>Bacteria</taxon>
        <taxon>Pseudomonadati</taxon>
        <taxon>Pseudomonadota</taxon>
        <taxon>Gammaproteobacteria</taxon>
        <taxon>Oceanospirillales</taxon>
        <taxon>Endozoicomonadaceae</taxon>
        <taxon>Endozoicomonas</taxon>
    </lineage>
</organism>
<feature type="domain" description="Poly A polymerase head" evidence="12">
    <location>
        <begin position="4"/>
        <end position="122"/>
    </location>
</feature>
<keyword evidence="6 11" id="KW-0547">Nucleotide-binding</keyword>
<dbReference type="Gene3D" id="3.30.460.10">
    <property type="entry name" value="Beta Polymerase, domain 2"/>
    <property type="match status" value="1"/>
</dbReference>
<dbReference type="RefSeq" id="WP_020582355.1">
    <property type="nucleotide sequence ID" value="NZ_JOJP01000001.1"/>
</dbReference>
<dbReference type="InterPro" id="IPR043519">
    <property type="entry name" value="NT_sf"/>
</dbReference>
<evidence type="ECO:0000256" key="4">
    <source>
        <dbReference type="ARBA" id="ARBA00022695"/>
    </source>
</evidence>
<dbReference type="SUPFAM" id="SSF81301">
    <property type="entry name" value="Nucleotidyltransferase"/>
    <property type="match status" value="1"/>
</dbReference>
<feature type="binding site" evidence="11">
    <location>
        <position position="140"/>
    </location>
    <ligand>
        <name>ATP</name>
        <dbReference type="ChEBI" id="CHEBI:30616"/>
    </ligand>
</feature>
<feature type="binding site" evidence="11">
    <location>
        <position position="11"/>
    </location>
    <ligand>
        <name>CTP</name>
        <dbReference type="ChEBI" id="CHEBI:37563"/>
    </ligand>
</feature>
<comment type="catalytic activity">
    <reaction evidence="11">
        <text>a tRNA precursor + 2 CTP + ATP = a tRNA with a 3' CCA end + 3 diphosphate</text>
        <dbReference type="Rhea" id="RHEA:14433"/>
        <dbReference type="Rhea" id="RHEA-COMP:10465"/>
        <dbReference type="Rhea" id="RHEA-COMP:10468"/>
        <dbReference type="ChEBI" id="CHEBI:30616"/>
        <dbReference type="ChEBI" id="CHEBI:33019"/>
        <dbReference type="ChEBI" id="CHEBI:37563"/>
        <dbReference type="ChEBI" id="CHEBI:74896"/>
        <dbReference type="ChEBI" id="CHEBI:83071"/>
        <dbReference type="EC" id="2.7.7.72"/>
    </reaction>
</comment>
<dbReference type="Proteomes" id="UP000027997">
    <property type="component" value="Unassembled WGS sequence"/>
</dbReference>
<dbReference type="Gene3D" id="1.10.3090.10">
    <property type="entry name" value="cca-adding enzyme, domain 2"/>
    <property type="match status" value="1"/>
</dbReference>
<dbReference type="InterPro" id="IPR050124">
    <property type="entry name" value="tRNA_CCA-adding_enzyme"/>
</dbReference>
<evidence type="ECO:0000313" key="14">
    <source>
        <dbReference type="EMBL" id="KEI73154.1"/>
    </source>
</evidence>
<keyword evidence="3 11" id="KW-0819">tRNA processing</keyword>
<accession>A0A081KG78</accession>
<dbReference type="GO" id="GO:0004810">
    <property type="term" value="F:CCA tRNA nucleotidyltransferase activity"/>
    <property type="evidence" value="ECO:0007669"/>
    <property type="project" value="UniProtKB-UniRule"/>
</dbReference>
<evidence type="ECO:0000256" key="2">
    <source>
        <dbReference type="ARBA" id="ARBA00022679"/>
    </source>
</evidence>
<keyword evidence="8 11" id="KW-0067">ATP-binding</keyword>
<comment type="function">
    <text evidence="11">Catalyzes the addition and repair of the essential 3'-terminal CCA sequence in tRNAs without using a nucleic acid template. Adds these three nucleotides in the order of C, C, and A to the tRNA nucleotide-73, using CTP and ATP as substrates and producing inorganic pyrophosphate. tRNA 3'-terminal CCA addition is required both for tRNA processing and repair. Also involved in tRNA surveillance by mediating tandem CCA addition to generate a CCACCA at the 3' terminus of unstable tRNAs. While stable tRNAs receive only 3'-terminal CCA, unstable tRNAs are marked with CCACCA and rapidly degraded.</text>
</comment>
<dbReference type="EMBL" id="JOJP01000001">
    <property type="protein sequence ID" value="KEI73154.1"/>
    <property type="molecule type" value="Genomic_DNA"/>
</dbReference>
<protein>
    <recommendedName>
        <fullName evidence="11">CCA-adding enzyme</fullName>
        <ecNumber evidence="11">2.7.7.72</ecNumber>
    </recommendedName>
    <alternativeName>
        <fullName evidence="11">CCA tRNA nucleotidyltransferase</fullName>
    </alternativeName>
    <alternativeName>
        <fullName evidence="11">tRNA CCA-pyrophosphorylase</fullName>
    </alternativeName>
    <alternativeName>
        <fullName evidence="11">tRNA adenylyl-/cytidylyl- transferase</fullName>
    </alternativeName>
    <alternativeName>
        <fullName evidence="11">tRNA nucleotidyltransferase</fullName>
    </alternativeName>
    <alternativeName>
        <fullName evidence="11">tRNA-NT</fullName>
    </alternativeName>
</protein>